<comment type="caution">
    <text evidence="3">The sequence shown here is derived from an EMBL/GenBank/DDBJ whole genome shotgun (WGS) entry which is preliminary data.</text>
</comment>
<dbReference type="Gene3D" id="3.30.70.270">
    <property type="match status" value="1"/>
</dbReference>
<dbReference type="Pfam" id="PF00817">
    <property type="entry name" value="IMS"/>
    <property type="match status" value="1"/>
</dbReference>
<accession>A0A847ERV0</accession>
<dbReference type="GO" id="GO:0042276">
    <property type="term" value="P:error-prone translesion synthesis"/>
    <property type="evidence" value="ECO:0007669"/>
    <property type="project" value="TreeGrafter"/>
</dbReference>
<dbReference type="Gene3D" id="3.40.1170.60">
    <property type="match status" value="1"/>
</dbReference>
<dbReference type="GO" id="GO:0005829">
    <property type="term" value="C:cytosol"/>
    <property type="evidence" value="ECO:0007669"/>
    <property type="project" value="TreeGrafter"/>
</dbReference>
<dbReference type="GO" id="GO:0006281">
    <property type="term" value="P:DNA repair"/>
    <property type="evidence" value="ECO:0007669"/>
    <property type="project" value="InterPro"/>
</dbReference>
<dbReference type="Gene3D" id="1.10.150.20">
    <property type="entry name" value="5' to 3' exonuclease, C-terminal subdomain"/>
    <property type="match status" value="1"/>
</dbReference>
<dbReference type="CDD" id="cd01700">
    <property type="entry name" value="PolY_Pol_V_umuC"/>
    <property type="match status" value="1"/>
</dbReference>
<dbReference type="InterPro" id="IPR043128">
    <property type="entry name" value="Rev_trsase/Diguanyl_cyclase"/>
</dbReference>
<comment type="similarity">
    <text evidence="1">Belongs to the DNA polymerase type-Y family.</text>
</comment>
<feature type="non-terminal residue" evidence="3">
    <location>
        <position position="382"/>
    </location>
</feature>
<dbReference type="SUPFAM" id="SSF56672">
    <property type="entry name" value="DNA/RNA polymerases"/>
    <property type="match status" value="1"/>
</dbReference>
<sequence>MRNIYALIDCDNFYVSCERVFRPDLIGKPVVVLSNNDGCIVSRSNEAKRLGIQMGTPYFKAEEVIKKNRVSVFSSNYALYSDISSRVVEILKMFSPNIEVYSIDEAFITLNLTNSNFIKYGKEIRERILKDVGIPTTVGIAYTKTLTKVATKIGKKNIEYGGVLSLLEQKDNDMYLEMVDVEDIWGVGRQYSKWLREMGIDNAKDLKYANRQVIRHHMTVQGLRTVLELNGIDCIPLDSKRVLKKSITSSKSFGIKTDSLEDIKKALAIDVAQAGEKLREQGSVAGTLTVFLLSNPFKTPCYSNSISIKLPYRVSDTPNLIKYSLIGLGKIFKSGYIYKKCGVVLSDISTVNDVQLDLFNSSFINDFNIKNKAMITMDRINR</sequence>
<organism evidence="3 4">
    <name type="scientific">Candidatus Dojkabacteria bacterium</name>
    <dbReference type="NCBI Taxonomy" id="2099670"/>
    <lineage>
        <taxon>Bacteria</taxon>
        <taxon>Candidatus Dojkabacteria</taxon>
    </lineage>
</organism>
<evidence type="ECO:0000256" key="1">
    <source>
        <dbReference type="ARBA" id="ARBA00010945"/>
    </source>
</evidence>
<name>A0A847ERV0_9BACT</name>
<dbReference type="AlphaFoldDB" id="A0A847ERV0"/>
<evidence type="ECO:0000313" key="3">
    <source>
        <dbReference type="EMBL" id="NLE30683.1"/>
    </source>
</evidence>
<dbReference type="InterPro" id="IPR050116">
    <property type="entry name" value="DNA_polymerase-Y"/>
</dbReference>
<dbReference type="Pfam" id="PF11799">
    <property type="entry name" value="IMS_C"/>
    <property type="match status" value="1"/>
</dbReference>
<dbReference type="GO" id="GO:0003887">
    <property type="term" value="F:DNA-directed DNA polymerase activity"/>
    <property type="evidence" value="ECO:0007669"/>
    <property type="project" value="TreeGrafter"/>
</dbReference>
<dbReference type="InterPro" id="IPR017961">
    <property type="entry name" value="DNA_pol_Y-fam_little_finger"/>
</dbReference>
<dbReference type="PANTHER" id="PTHR11076">
    <property type="entry name" value="DNA REPAIR POLYMERASE UMUC / TRANSFERASE FAMILY MEMBER"/>
    <property type="match status" value="1"/>
</dbReference>
<dbReference type="GO" id="GO:0009432">
    <property type="term" value="P:SOS response"/>
    <property type="evidence" value="ECO:0007669"/>
    <property type="project" value="TreeGrafter"/>
</dbReference>
<dbReference type="InterPro" id="IPR043502">
    <property type="entry name" value="DNA/RNA_pol_sf"/>
</dbReference>
<dbReference type="PROSITE" id="PS50173">
    <property type="entry name" value="UMUC"/>
    <property type="match status" value="1"/>
</dbReference>
<dbReference type="GO" id="GO:0003684">
    <property type="term" value="F:damaged DNA binding"/>
    <property type="evidence" value="ECO:0007669"/>
    <property type="project" value="InterPro"/>
</dbReference>
<evidence type="ECO:0000259" key="2">
    <source>
        <dbReference type="PROSITE" id="PS50173"/>
    </source>
</evidence>
<protein>
    <submittedName>
        <fullName evidence="3">Y-family DNA polymerase</fullName>
    </submittedName>
</protein>
<dbReference type="InterPro" id="IPR001126">
    <property type="entry name" value="UmuC"/>
</dbReference>
<reference evidence="3 4" key="1">
    <citation type="journal article" date="2020" name="Biotechnol. Biofuels">
        <title>New insights from the biogas microbiome by comprehensive genome-resolved metagenomics of nearly 1600 species originating from multiple anaerobic digesters.</title>
        <authorList>
            <person name="Campanaro S."/>
            <person name="Treu L."/>
            <person name="Rodriguez-R L.M."/>
            <person name="Kovalovszki A."/>
            <person name="Ziels R.M."/>
            <person name="Maus I."/>
            <person name="Zhu X."/>
            <person name="Kougias P.G."/>
            <person name="Basile A."/>
            <person name="Luo G."/>
            <person name="Schluter A."/>
            <person name="Konstantinidis K.T."/>
            <person name="Angelidaki I."/>
        </authorList>
    </citation>
    <scope>NUCLEOTIDE SEQUENCE [LARGE SCALE GENOMIC DNA]</scope>
    <source>
        <strain evidence="3">AS06rmzACSIP_421</strain>
    </source>
</reference>
<gene>
    <name evidence="3" type="ORF">GX618_00190</name>
</gene>
<dbReference type="PANTHER" id="PTHR11076:SF34">
    <property type="entry name" value="PROTEIN UMUC"/>
    <property type="match status" value="1"/>
</dbReference>
<feature type="domain" description="UmuC" evidence="2">
    <location>
        <begin position="5"/>
        <end position="188"/>
    </location>
</feature>
<dbReference type="Proteomes" id="UP000554004">
    <property type="component" value="Unassembled WGS sequence"/>
</dbReference>
<dbReference type="EMBL" id="JAAZAL010000010">
    <property type="protein sequence ID" value="NLE30683.1"/>
    <property type="molecule type" value="Genomic_DNA"/>
</dbReference>
<evidence type="ECO:0000313" key="4">
    <source>
        <dbReference type="Proteomes" id="UP000554004"/>
    </source>
</evidence>
<proteinExistence type="inferred from homology"/>